<accession>A0A8S2E2R5</accession>
<dbReference type="EMBL" id="CAJOBC010092834">
    <property type="protein sequence ID" value="CAF4412271.1"/>
    <property type="molecule type" value="Genomic_DNA"/>
</dbReference>
<dbReference type="EMBL" id="CAJOBA010011584">
    <property type="protein sequence ID" value="CAF3871346.1"/>
    <property type="molecule type" value="Genomic_DNA"/>
</dbReference>
<evidence type="ECO:0000313" key="3">
    <source>
        <dbReference type="EMBL" id="CAF4412271.1"/>
    </source>
</evidence>
<dbReference type="EMBL" id="CAJNOK010010122">
    <property type="protein sequence ID" value="CAF1106929.1"/>
    <property type="molecule type" value="Genomic_DNA"/>
</dbReference>
<dbReference type="Proteomes" id="UP000682733">
    <property type="component" value="Unassembled WGS sequence"/>
</dbReference>
<sequence length="395" mass="47034">MLSEDHQKLIDEINNKKLFLNKLKIRMTSNLDNYTLVEKWKQMKLDKLDKIYNDKTNQIESYYNSNEFDKLNMKCMDDIGKTLQRASTMKSKDLKEFIIEINQSIVQLELLIQHNDLNKIEQNNDIKHRIENSLNNNNYIETVFNSNFVRFRQIAASHEHILIDNGSQLLLFNKTGSKTVITWNMQQNGFIRSMVWSHHMKKFIVLGVDRLFTFDHSTMIIEEINYFPLLNFITIYNQDIFMNFKKGEHIEHWIIGEKWKFVQSWTKKYLGYENTDVIYKMSISGARVAMNSGNKEGHFVLDIFDVSSMGWLYRVNNNDYSIRLLTSMDNDKWLCIDDETKRFYCTVNNNLLEIKYDRNVIHNLYQVALLNETHFAILGYERENEAKLLLYNITN</sequence>
<dbReference type="AlphaFoldDB" id="A0A8S2E2R5"/>
<reference evidence="1" key="1">
    <citation type="submission" date="2021-02" db="EMBL/GenBank/DDBJ databases">
        <authorList>
            <person name="Nowell W R."/>
        </authorList>
    </citation>
    <scope>NUCLEOTIDE SEQUENCE</scope>
</reference>
<proteinExistence type="predicted"/>
<name>A0A8S2E2R5_9BILA</name>
<organism evidence="1 4">
    <name type="scientific">Didymodactylos carnosus</name>
    <dbReference type="NCBI Taxonomy" id="1234261"/>
    <lineage>
        <taxon>Eukaryota</taxon>
        <taxon>Metazoa</taxon>
        <taxon>Spiralia</taxon>
        <taxon>Gnathifera</taxon>
        <taxon>Rotifera</taxon>
        <taxon>Eurotatoria</taxon>
        <taxon>Bdelloidea</taxon>
        <taxon>Philodinida</taxon>
        <taxon>Philodinidae</taxon>
        <taxon>Didymodactylos</taxon>
    </lineage>
</organism>
<evidence type="ECO:0000313" key="2">
    <source>
        <dbReference type="EMBL" id="CAF3871346.1"/>
    </source>
</evidence>
<dbReference type="Proteomes" id="UP000677228">
    <property type="component" value="Unassembled WGS sequence"/>
</dbReference>
<dbReference type="OrthoDB" id="10015353at2759"/>
<gene>
    <name evidence="1" type="ORF">OVA965_LOCUS19571</name>
    <name evidence="3" type="ORF">SRO942_LOCUS40077</name>
    <name evidence="2" type="ORF">TMI583_LOCUS19655</name>
</gene>
<dbReference type="Proteomes" id="UP000681722">
    <property type="component" value="Unassembled WGS sequence"/>
</dbReference>
<protein>
    <submittedName>
        <fullName evidence="1">Uncharacterized protein</fullName>
    </submittedName>
</protein>
<evidence type="ECO:0000313" key="4">
    <source>
        <dbReference type="Proteomes" id="UP000677228"/>
    </source>
</evidence>
<comment type="caution">
    <text evidence="1">The sequence shown here is derived from an EMBL/GenBank/DDBJ whole genome shotgun (WGS) entry which is preliminary data.</text>
</comment>
<evidence type="ECO:0000313" key="1">
    <source>
        <dbReference type="EMBL" id="CAF1106929.1"/>
    </source>
</evidence>